<evidence type="ECO:0000313" key="3">
    <source>
        <dbReference type="EMBL" id="MEK8030342.1"/>
    </source>
</evidence>
<reference evidence="3 4" key="1">
    <citation type="submission" date="2024-04" db="EMBL/GenBank/DDBJ databases">
        <title>Novel species of the genus Ideonella isolated from streams.</title>
        <authorList>
            <person name="Lu H."/>
        </authorList>
    </citation>
    <scope>NUCLEOTIDE SEQUENCE [LARGE SCALE GENOMIC DNA]</scope>
    <source>
        <strain evidence="3 4">DXS29W</strain>
    </source>
</reference>
<keyword evidence="1" id="KW-0472">Membrane</keyword>
<keyword evidence="4" id="KW-1185">Reference proteome</keyword>
<name>A0ABU9BK61_9BURK</name>
<feature type="domain" description="DUF4178" evidence="2">
    <location>
        <begin position="72"/>
        <end position="216"/>
    </location>
</feature>
<dbReference type="EMBL" id="JBBUTG010000003">
    <property type="protein sequence ID" value="MEK8030342.1"/>
    <property type="molecule type" value="Genomic_DNA"/>
</dbReference>
<evidence type="ECO:0000259" key="2">
    <source>
        <dbReference type="Pfam" id="PF13785"/>
    </source>
</evidence>
<dbReference type="Proteomes" id="UP001371218">
    <property type="component" value="Unassembled WGS sequence"/>
</dbReference>
<feature type="transmembrane region" description="Helical" evidence="1">
    <location>
        <begin position="489"/>
        <end position="507"/>
    </location>
</feature>
<feature type="domain" description="DUF4178" evidence="2">
    <location>
        <begin position="314"/>
        <end position="445"/>
    </location>
</feature>
<accession>A0ABU9BK61</accession>
<protein>
    <submittedName>
        <fullName evidence="3">DUF4178 domain-containing protein</fullName>
    </submittedName>
</protein>
<sequence length="559" mass="59366">MATEPPSSGPPPRAQRAWRAACPGCGAPVEFASSASASAVCSFCRSTVLRDGATLRRIGVSAELFDDHSPLQLGVRGKHQGVPFSIVGRLQYAYADGTWNEWHVLFDGAGADGAPRAAWLSEDNGAYVLSFDLPTPADVPPLAELHAGERRLIGANAWSVASVVRAKLLAAEGELPRPPLMGTEFTVVDLRSTTGEVATLDDANPTQPAWSVGQSVALSSLALSGLRETSEKTLQGRTVPCPSCGASLSPKLESTQSMSCPQCRAVVDLNSTADAVGVDLRYYAQNNSGPGGLEPQIPIGRTGRLALGDDGPLDWQVVGYMERCDLPLPGTDDEDDEQTFWREYLLFNRTAGFAFLVDAEDGWSWVRPMTGVPQVNGRGATWKGAAFRQRYRYAAKVTWVQGEFYWRVRRDERADVTDYDGPSGGKMSREQTGSEVVWSLGRTIPSTDVAKAFNIPAALHGAFSRDSSPLSGLSSNLGTSIGSGGSSGLSQGVIILIVVLVVVVLMARCSNDDCDETRATFGESSAEYQQCLRNQRSSGGYHGGGGSFGGYSSGGGGHK</sequence>
<organism evidence="3 4">
    <name type="scientific">Ideonella lacteola</name>
    <dbReference type="NCBI Taxonomy" id="2984193"/>
    <lineage>
        <taxon>Bacteria</taxon>
        <taxon>Pseudomonadati</taxon>
        <taxon>Pseudomonadota</taxon>
        <taxon>Betaproteobacteria</taxon>
        <taxon>Burkholderiales</taxon>
        <taxon>Sphaerotilaceae</taxon>
        <taxon>Ideonella</taxon>
    </lineage>
</organism>
<evidence type="ECO:0000313" key="4">
    <source>
        <dbReference type="Proteomes" id="UP001371218"/>
    </source>
</evidence>
<keyword evidence="1" id="KW-0812">Transmembrane</keyword>
<dbReference type="RefSeq" id="WP_341424710.1">
    <property type="nucleotide sequence ID" value="NZ_JBBUTG010000003.1"/>
</dbReference>
<keyword evidence="1" id="KW-1133">Transmembrane helix</keyword>
<dbReference type="InterPro" id="IPR025235">
    <property type="entry name" value="DUF4178"/>
</dbReference>
<dbReference type="Pfam" id="PF13785">
    <property type="entry name" value="DUF4178"/>
    <property type="match status" value="2"/>
</dbReference>
<evidence type="ECO:0000256" key="1">
    <source>
        <dbReference type="SAM" id="Phobius"/>
    </source>
</evidence>
<gene>
    <name evidence="3" type="ORF">AACH06_05850</name>
</gene>
<comment type="caution">
    <text evidence="3">The sequence shown here is derived from an EMBL/GenBank/DDBJ whole genome shotgun (WGS) entry which is preliminary data.</text>
</comment>
<proteinExistence type="predicted"/>